<dbReference type="RefSeq" id="WP_091281051.1">
    <property type="nucleotide sequence ID" value="NZ_JABAPK010000002.1"/>
</dbReference>
<dbReference type="InterPro" id="IPR020846">
    <property type="entry name" value="MFS_dom"/>
</dbReference>
<feature type="transmembrane region" description="Helical" evidence="6">
    <location>
        <begin position="419"/>
        <end position="436"/>
    </location>
</feature>
<feature type="transmembrane region" description="Helical" evidence="6">
    <location>
        <begin position="347"/>
        <end position="366"/>
    </location>
</feature>
<feature type="transmembrane region" description="Helical" evidence="6">
    <location>
        <begin position="238"/>
        <end position="261"/>
    </location>
</feature>
<feature type="transmembrane region" description="Helical" evidence="6">
    <location>
        <begin position="492"/>
        <end position="513"/>
    </location>
</feature>
<evidence type="ECO:0000256" key="5">
    <source>
        <dbReference type="ARBA" id="ARBA00023136"/>
    </source>
</evidence>
<accession>A0A1H2LHZ0</accession>
<name>A0A1H2LHZ0_9ACTO</name>
<dbReference type="STRING" id="131112.SAMN04489737_1208"/>
<keyword evidence="4 6" id="KW-1133">Transmembrane helix</keyword>
<reference evidence="9" key="1">
    <citation type="submission" date="2016-10" db="EMBL/GenBank/DDBJ databases">
        <authorList>
            <person name="Varghese N."/>
            <person name="Submissions S."/>
        </authorList>
    </citation>
    <scope>NUCLEOTIDE SEQUENCE [LARGE SCALE GENOMIC DNA]</scope>
    <source>
        <strain evidence="9">DSM 10002</strain>
    </source>
</reference>
<organism evidence="8 9">
    <name type="scientific">Arcanobacterium phocae</name>
    <dbReference type="NCBI Taxonomy" id="131112"/>
    <lineage>
        <taxon>Bacteria</taxon>
        <taxon>Bacillati</taxon>
        <taxon>Actinomycetota</taxon>
        <taxon>Actinomycetes</taxon>
        <taxon>Actinomycetales</taxon>
        <taxon>Actinomycetaceae</taxon>
        <taxon>Arcanobacterium</taxon>
    </lineage>
</organism>
<feature type="transmembrane region" description="Helical" evidence="6">
    <location>
        <begin position="372"/>
        <end position="398"/>
    </location>
</feature>
<keyword evidence="3 6" id="KW-0812">Transmembrane</keyword>
<proteinExistence type="predicted"/>
<dbReference type="EMBL" id="LT629804">
    <property type="protein sequence ID" value="SDU80452.1"/>
    <property type="molecule type" value="Genomic_DNA"/>
</dbReference>
<feature type="transmembrane region" description="Helical" evidence="6">
    <location>
        <begin position="7"/>
        <end position="34"/>
    </location>
</feature>
<evidence type="ECO:0000256" key="1">
    <source>
        <dbReference type="ARBA" id="ARBA00004651"/>
    </source>
</evidence>
<evidence type="ECO:0000256" key="6">
    <source>
        <dbReference type="SAM" id="Phobius"/>
    </source>
</evidence>
<feature type="transmembrane region" description="Helical" evidence="6">
    <location>
        <begin position="46"/>
        <end position="65"/>
    </location>
</feature>
<evidence type="ECO:0000259" key="7">
    <source>
        <dbReference type="PROSITE" id="PS50850"/>
    </source>
</evidence>
<dbReference type="GeneID" id="65344942"/>
<gene>
    <name evidence="8" type="ORF">SAMN04489737_1208</name>
</gene>
<feature type="transmembrane region" description="Helical" evidence="6">
    <location>
        <begin position="160"/>
        <end position="182"/>
    </location>
</feature>
<feature type="domain" description="Major facilitator superfamily (MFS) profile" evidence="7">
    <location>
        <begin position="8"/>
        <end position="518"/>
    </location>
</feature>
<dbReference type="PROSITE" id="PS50850">
    <property type="entry name" value="MFS"/>
    <property type="match status" value="1"/>
</dbReference>
<dbReference type="Gene3D" id="1.20.1250.20">
    <property type="entry name" value="MFS general substrate transporter like domains"/>
    <property type="match status" value="1"/>
</dbReference>
<evidence type="ECO:0000256" key="2">
    <source>
        <dbReference type="ARBA" id="ARBA00022448"/>
    </source>
</evidence>
<dbReference type="PANTHER" id="PTHR42718">
    <property type="entry name" value="MAJOR FACILITATOR SUPERFAMILY MULTIDRUG TRANSPORTER MFSC"/>
    <property type="match status" value="1"/>
</dbReference>
<dbReference type="InterPro" id="IPR011701">
    <property type="entry name" value="MFS"/>
</dbReference>
<feature type="transmembrane region" description="Helical" evidence="6">
    <location>
        <begin position="282"/>
        <end position="306"/>
    </location>
</feature>
<keyword evidence="9" id="KW-1185">Reference proteome</keyword>
<comment type="subcellular location">
    <subcellularLocation>
        <location evidence="1">Cell membrane</location>
        <topology evidence="1">Multi-pass membrane protein</topology>
    </subcellularLocation>
</comment>
<evidence type="ECO:0000256" key="3">
    <source>
        <dbReference type="ARBA" id="ARBA00022692"/>
    </source>
</evidence>
<dbReference type="CDD" id="cd17321">
    <property type="entry name" value="MFS_MMR_MDR_like"/>
    <property type="match status" value="1"/>
</dbReference>
<sequence>MDKTHKLILAILIFGVSLIVLDGTIVAVSLPVIIADLGLSLTQAQWVSSLYTVVFAALLLPSGVLGDRYSHRRMFISGLVIFGAASAIASFATGAPVLLMARALQGLGGAFVLPATLSIINETFRKNNRVAAFGIWGAAMATMAALGPLVGGWITSEFSWPWVFLVNVPLVLCAVPIALRILPRADKPSRQRLPLLSTVMSALSFAAIVFGLIEGTAYGWWTPKQGLSLGSWELNPPISVSALVLIFGMLLLITFVGRELYKVRNSRDVLVDPQLFTIPSFALGNITAAAVAAGEFGVLFGLPLFLVNVCGLSTMETGWVLAALACGGIISGGLARFISQRIGPERTVIVGLVLEVLGIIGVVVLLDPAIHMWMLVALLAMYGCGMGLASAQLTSVVLAHIPVKISGMGSAIQSTFRQVGSATGVALAGSALAVAINRDMPTRLVDAGLPHDLAVKFSDATASSVGGAMSGLSDGNPQLLSVLHDGYTVGQAVAMGSCGVFLVIGLFCSIALYQIARR</sequence>
<dbReference type="Pfam" id="PF07690">
    <property type="entry name" value="MFS_1"/>
    <property type="match status" value="1"/>
</dbReference>
<feature type="transmembrane region" description="Helical" evidence="6">
    <location>
        <begin position="318"/>
        <end position="335"/>
    </location>
</feature>
<dbReference type="AlphaFoldDB" id="A0A1H2LHZ0"/>
<dbReference type="GO" id="GO:0022857">
    <property type="term" value="F:transmembrane transporter activity"/>
    <property type="evidence" value="ECO:0007669"/>
    <property type="project" value="InterPro"/>
</dbReference>
<feature type="transmembrane region" description="Helical" evidence="6">
    <location>
        <begin position="74"/>
        <end position="93"/>
    </location>
</feature>
<dbReference type="InterPro" id="IPR036259">
    <property type="entry name" value="MFS_trans_sf"/>
</dbReference>
<feature type="transmembrane region" description="Helical" evidence="6">
    <location>
        <begin position="132"/>
        <end position="154"/>
    </location>
</feature>
<dbReference type="Gene3D" id="1.20.1720.10">
    <property type="entry name" value="Multidrug resistance protein D"/>
    <property type="match status" value="1"/>
</dbReference>
<dbReference type="PANTHER" id="PTHR42718:SF9">
    <property type="entry name" value="MAJOR FACILITATOR SUPERFAMILY MULTIDRUG TRANSPORTER MFSC"/>
    <property type="match status" value="1"/>
</dbReference>
<dbReference type="Proteomes" id="UP000214355">
    <property type="component" value="Chromosome I"/>
</dbReference>
<evidence type="ECO:0000313" key="8">
    <source>
        <dbReference type="EMBL" id="SDU80452.1"/>
    </source>
</evidence>
<feature type="transmembrane region" description="Helical" evidence="6">
    <location>
        <begin position="194"/>
        <end position="218"/>
    </location>
</feature>
<evidence type="ECO:0000313" key="9">
    <source>
        <dbReference type="Proteomes" id="UP000214355"/>
    </source>
</evidence>
<dbReference type="SUPFAM" id="SSF103473">
    <property type="entry name" value="MFS general substrate transporter"/>
    <property type="match status" value="1"/>
</dbReference>
<evidence type="ECO:0000256" key="4">
    <source>
        <dbReference type="ARBA" id="ARBA00022989"/>
    </source>
</evidence>
<dbReference type="OrthoDB" id="7375466at2"/>
<keyword evidence="5 6" id="KW-0472">Membrane</keyword>
<dbReference type="GO" id="GO:0005886">
    <property type="term" value="C:plasma membrane"/>
    <property type="evidence" value="ECO:0007669"/>
    <property type="project" value="UniProtKB-SubCell"/>
</dbReference>
<keyword evidence="2" id="KW-0813">Transport</keyword>
<feature type="transmembrane region" description="Helical" evidence="6">
    <location>
        <begin position="99"/>
        <end position="120"/>
    </location>
</feature>
<protein>
    <submittedName>
        <fullName evidence="8">Drug resistance transporter, EmrB/QacA subfamily</fullName>
    </submittedName>
</protein>